<name>A0A7S3BZF6_9EUKA</name>
<dbReference type="InterPro" id="IPR011989">
    <property type="entry name" value="ARM-like"/>
</dbReference>
<sequence length="258" mass="27575">MPTFRPLLPKLIERLREDADDGVHQVVVTTITKQLGSAGLEANASALIPLLGRAVQPKAQVSALKLLAKVEPAALRGLLGPVVSLLERESTPGNVASAAITTIATAGFGEHAELIVKQLESKDSRRDVALKAICKMEANVLARHSDAVMKLLQEPGSKSEKVVKTMSKLRPEYTVTAITSLLTNSDPFTRRAALRVAAKLERAALHPMKAPIIKCLEDREESVVAAAFEACAAFEPSELVALAPHIVEAIEDVSDGEK</sequence>
<dbReference type="EMBL" id="HBHX01066879">
    <property type="protein sequence ID" value="CAE0147728.1"/>
    <property type="molecule type" value="Transcribed_RNA"/>
</dbReference>
<dbReference type="InterPro" id="IPR016024">
    <property type="entry name" value="ARM-type_fold"/>
</dbReference>
<dbReference type="Gene3D" id="1.25.10.10">
    <property type="entry name" value="Leucine-rich Repeat Variant"/>
    <property type="match status" value="2"/>
</dbReference>
<protein>
    <recommendedName>
        <fullName evidence="2">Clathrin/coatomer adaptor adaptin-like N-terminal domain-containing protein</fullName>
    </recommendedName>
</protein>
<proteinExistence type="predicted"/>
<dbReference type="AlphaFoldDB" id="A0A7S3BZF6"/>
<reference evidence="1" key="1">
    <citation type="submission" date="2021-01" db="EMBL/GenBank/DDBJ databases">
        <authorList>
            <person name="Corre E."/>
            <person name="Pelletier E."/>
            <person name="Niang G."/>
            <person name="Scheremetjew M."/>
            <person name="Finn R."/>
            <person name="Kale V."/>
            <person name="Holt S."/>
            <person name="Cochrane G."/>
            <person name="Meng A."/>
            <person name="Brown T."/>
            <person name="Cohen L."/>
        </authorList>
    </citation>
    <scope>NUCLEOTIDE SEQUENCE</scope>
    <source>
        <strain evidence="1">CCMP281</strain>
    </source>
</reference>
<evidence type="ECO:0000313" key="1">
    <source>
        <dbReference type="EMBL" id="CAE0147728.1"/>
    </source>
</evidence>
<evidence type="ECO:0008006" key="2">
    <source>
        <dbReference type="Google" id="ProtNLM"/>
    </source>
</evidence>
<dbReference type="SUPFAM" id="SSF48371">
    <property type="entry name" value="ARM repeat"/>
    <property type="match status" value="1"/>
</dbReference>
<organism evidence="1">
    <name type="scientific">Haptolina ericina</name>
    <dbReference type="NCBI Taxonomy" id="156174"/>
    <lineage>
        <taxon>Eukaryota</taxon>
        <taxon>Haptista</taxon>
        <taxon>Haptophyta</taxon>
        <taxon>Prymnesiophyceae</taxon>
        <taxon>Prymnesiales</taxon>
        <taxon>Prymnesiaceae</taxon>
        <taxon>Haptolina</taxon>
    </lineage>
</organism>
<accession>A0A7S3BZF6</accession>
<gene>
    <name evidence="1" type="ORF">HERI1096_LOCUS37011</name>
</gene>